<comment type="caution">
    <text evidence="1">The sequence shown here is derived from an EMBL/GenBank/DDBJ whole genome shotgun (WGS) entry which is preliminary data.</text>
</comment>
<reference evidence="1 2" key="1">
    <citation type="journal article" date="2020" name="Microb. Genom.">
        <title>Genetic diversity of clinical and environmental Mucorales isolates obtained from an investigation of mucormycosis cases among solid organ transplant recipients.</title>
        <authorList>
            <person name="Nguyen M.H."/>
            <person name="Kaul D."/>
            <person name="Muto C."/>
            <person name="Cheng S.J."/>
            <person name="Richter R.A."/>
            <person name="Bruno V.M."/>
            <person name="Liu G."/>
            <person name="Beyhan S."/>
            <person name="Sundermann A.J."/>
            <person name="Mounaud S."/>
            <person name="Pasculle A.W."/>
            <person name="Nierman W.C."/>
            <person name="Driscoll E."/>
            <person name="Cumbie R."/>
            <person name="Clancy C.J."/>
            <person name="Dupont C.L."/>
        </authorList>
    </citation>
    <scope>NUCLEOTIDE SEQUENCE [LARGE SCALE GENOMIC DNA]</scope>
    <source>
        <strain evidence="1 2">GL24</strain>
    </source>
</reference>
<dbReference type="EMBL" id="JAANIU010011533">
    <property type="protein sequence ID" value="KAG1530970.1"/>
    <property type="molecule type" value="Genomic_DNA"/>
</dbReference>
<organism evidence="1 2">
    <name type="scientific">Rhizopus delemar</name>
    <dbReference type="NCBI Taxonomy" id="936053"/>
    <lineage>
        <taxon>Eukaryota</taxon>
        <taxon>Fungi</taxon>
        <taxon>Fungi incertae sedis</taxon>
        <taxon>Mucoromycota</taxon>
        <taxon>Mucoromycotina</taxon>
        <taxon>Mucoromycetes</taxon>
        <taxon>Mucorales</taxon>
        <taxon>Mucorineae</taxon>
        <taxon>Rhizopodaceae</taxon>
        <taxon>Rhizopus</taxon>
    </lineage>
</organism>
<keyword evidence="2" id="KW-1185">Reference proteome</keyword>
<protein>
    <submittedName>
        <fullName evidence="1">Uncharacterized protein</fullName>
    </submittedName>
</protein>
<gene>
    <name evidence="1" type="ORF">G6F50_016974</name>
</gene>
<sequence>MPATQAPAVTDAAIASPAWPPCTAAMMAVVLATAAPTNAHKTGRGAARVSSHGVAMAAARLASGAAMPITQPMRASGTPR</sequence>
<accession>A0A9P7C185</accession>
<name>A0A9P7C185_9FUNG</name>
<evidence type="ECO:0000313" key="1">
    <source>
        <dbReference type="EMBL" id="KAG1530970.1"/>
    </source>
</evidence>
<evidence type="ECO:0000313" key="2">
    <source>
        <dbReference type="Proteomes" id="UP000740926"/>
    </source>
</evidence>
<dbReference type="AlphaFoldDB" id="A0A9P7C185"/>
<proteinExistence type="predicted"/>
<dbReference type="Proteomes" id="UP000740926">
    <property type="component" value="Unassembled WGS sequence"/>
</dbReference>